<evidence type="ECO:0000259" key="2">
    <source>
        <dbReference type="Pfam" id="PF01266"/>
    </source>
</evidence>
<dbReference type="PANTHER" id="PTHR13847">
    <property type="entry name" value="SARCOSINE DEHYDROGENASE-RELATED"/>
    <property type="match status" value="1"/>
</dbReference>
<proteinExistence type="predicted"/>
<dbReference type="EC" id="1.4.99.-" evidence="3"/>
<comment type="caution">
    <text evidence="3">The sequence shown here is derived from an EMBL/GenBank/DDBJ whole genome shotgun (WGS) entry which is preliminary data.</text>
</comment>
<dbReference type="RefSeq" id="WP_182620422.1">
    <property type="nucleotide sequence ID" value="NZ_BAAATF010000001.1"/>
</dbReference>
<keyword evidence="1 3" id="KW-0560">Oxidoreductase</keyword>
<reference evidence="3 4" key="1">
    <citation type="submission" date="2020-07" db="EMBL/GenBank/DDBJ databases">
        <title>Sequencing the genomes of 1000 actinobacteria strains.</title>
        <authorList>
            <person name="Klenk H.-P."/>
        </authorList>
    </citation>
    <scope>NUCLEOTIDE SEQUENCE [LARGE SCALE GENOMIC DNA]</scope>
    <source>
        <strain evidence="3 4">DSM 44121</strain>
    </source>
</reference>
<dbReference type="GO" id="GO:0005737">
    <property type="term" value="C:cytoplasm"/>
    <property type="evidence" value="ECO:0007669"/>
    <property type="project" value="TreeGrafter"/>
</dbReference>
<sequence>MTETKSAIVVGAGMVGLATAWHLQERGVEVTVLDRHGVASGSSWGNAGWLTPGMAMPLADPSLWAYGPKAMLDPDAALSVPFRFDRALWGFLARFMAHATPGAWQRAMAALTPIDRLALEAYDELESGGVHATSYDSPWVVGFEREQQSRPFVHELRAVAKAGQKIALSRVPDGVRVPHLSRAVRSTWTLEGQRYIEPGPYVEALATSVSARGAKVLTDARVTDVRTRAGGGAEVDVAGHDTLRSDAVVVATGAWLPDLTRRLGVRTRVQAGRGYSFSVPVSGPPIDHPVYFPARRVACTPYQGRLRIAGTMEFRGPDEPFQPRRIEAIVNSVRGLFEGVDLDSRADEWVGSRPVTPDGLPLVGRTAAPGVYVAGGHGMWGMVLGPATGRALAAQITTGETPEEIRPFDPLR</sequence>
<dbReference type="EMBL" id="JACGWV010000003">
    <property type="protein sequence ID" value="MBA8811263.1"/>
    <property type="molecule type" value="Genomic_DNA"/>
</dbReference>
<dbReference type="Gene3D" id="3.30.9.10">
    <property type="entry name" value="D-Amino Acid Oxidase, subunit A, domain 2"/>
    <property type="match status" value="1"/>
</dbReference>
<dbReference type="SUPFAM" id="SSF51971">
    <property type="entry name" value="Nucleotide-binding domain"/>
    <property type="match status" value="1"/>
</dbReference>
<dbReference type="Proteomes" id="UP000540568">
    <property type="component" value="Unassembled WGS sequence"/>
</dbReference>
<dbReference type="InterPro" id="IPR036188">
    <property type="entry name" value="FAD/NAD-bd_sf"/>
</dbReference>
<keyword evidence="4" id="KW-1185">Reference proteome</keyword>
<organism evidence="3 4">
    <name type="scientific">Promicromonospora sukumoe</name>
    <dbReference type="NCBI Taxonomy" id="88382"/>
    <lineage>
        <taxon>Bacteria</taxon>
        <taxon>Bacillati</taxon>
        <taxon>Actinomycetota</taxon>
        <taxon>Actinomycetes</taxon>
        <taxon>Micrococcales</taxon>
        <taxon>Promicromonosporaceae</taxon>
        <taxon>Promicromonospora</taxon>
    </lineage>
</organism>
<feature type="domain" description="FAD dependent oxidoreductase" evidence="2">
    <location>
        <begin position="7"/>
        <end position="394"/>
    </location>
</feature>
<evidence type="ECO:0000313" key="4">
    <source>
        <dbReference type="Proteomes" id="UP000540568"/>
    </source>
</evidence>
<dbReference type="SUPFAM" id="SSF54373">
    <property type="entry name" value="FAD-linked reductases, C-terminal domain"/>
    <property type="match status" value="1"/>
</dbReference>
<dbReference type="Pfam" id="PF01266">
    <property type="entry name" value="DAO"/>
    <property type="match status" value="1"/>
</dbReference>
<evidence type="ECO:0000256" key="1">
    <source>
        <dbReference type="ARBA" id="ARBA00023002"/>
    </source>
</evidence>
<protein>
    <submittedName>
        <fullName evidence="3">D-amino-acid dehydrogenase</fullName>
        <ecNumber evidence="3">1.4.99.-</ecNumber>
    </submittedName>
</protein>
<dbReference type="Gene3D" id="3.50.50.60">
    <property type="entry name" value="FAD/NAD(P)-binding domain"/>
    <property type="match status" value="2"/>
</dbReference>
<dbReference type="PANTHER" id="PTHR13847:SF289">
    <property type="entry name" value="GLYCINE OXIDASE"/>
    <property type="match status" value="1"/>
</dbReference>
<dbReference type="AlphaFoldDB" id="A0A7W3JE95"/>
<evidence type="ECO:0000313" key="3">
    <source>
        <dbReference type="EMBL" id="MBA8811263.1"/>
    </source>
</evidence>
<dbReference type="GO" id="GO:0016491">
    <property type="term" value="F:oxidoreductase activity"/>
    <property type="evidence" value="ECO:0007669"/>
    <property type="project" value="UniProtKB-KW"/>
</dbReference>
<name>A0A7W3JE95_9MICO</name>
<gene>
    <name evidence="3" type="ORF">FHX71_005270</name>
</gene>
<dbReference type="InterPro" id="IPR006076">
    <property type="entry name" value="FAD-dep_OxRdtase"/>
</dbReference>
<accession>A0A7W3JE95</accession>